<keyword evidence="3" id="KW-1185">Reference proteome</keyword>
<evidence type="ECO:0000313" key="3">
    <source>
        <dbReference type="Proteomes" id="UP000198855"/>
    </source>
</evidence>
<protein>
    <submittedName>
        <fullName evidence="2">Uncharacterized protein</fullName>
    </submittedName>
</protein>
<reference evidence="3" key="1">
    <citation type="submission" date="2016-10" db="EMBL/GenBank/DDBJ databases">
        <authorList>
            <person name="Varghese N."/>
            <person name="Submissions S."/>
        </authorList>
    </citation>
    <scope>NUCLEOTIDE SEQUENCE [LARGE SCALE GENOMIC DNA]</scope>
    <source>
        <strain evidence="3">CGMCC 1.10784</strain>
    </source>
</reference>
<dbReference type="RefSeq" id="WP_175533055.1">
    <property type="nucleotide sequence ID" value="NZ_FOMT01000007.1"/>
</dbReference>
<gene>
    <name evidence="2" type="ORF">SAMN05216378_5740</name>
</gene>
<proteinExistence type="predicted"/>
<sequence length="55" mass="5772">MRNILMTVMLLVVVIILFNNIIANDTTGTSKQIQTQGSSANTKISSMLGSGSGSN</sequence>
<organism evidence="2 3">
    <name type="scientific">Paenibacillus catalpae</name>
    <dbReference type="NCBI Taxonomy" id="1045775"/>
    <lineage>
        <taxon>Bacteria</taxon>
        <taxon>Bacillati</taxon>
        <taxon>Bacillota</taxon>
        <taxon>Bacilli</taxon>
        <taxon>Bacillales</taxon>
        <taxon>Paenibacillaceae</taxon>
        <taxon>Paenibacillus</taxon>
    </lineage>
</organism>
<dbReference type="STRING" id="1045775.SAMN05216378_5740"/>
<feature type="region of interest" description="Disordered" evidence="1">
    <location>
        <begin position="31"/>
        <end position="55"/>
    </location>
</feature>
<evidence type="ECO:0000313" key="2">
    <source>
        <dbReference type="EMBL" id="SFF27838.1"/>
    </source>
</evidence>
<name>A0A1I2HE61_9BACL</name>
<feature type="compositionally biased region" description="Polar residues" evidence="1">
    <location>
        <begin position="31"/>
        <end position="49"/>
    </location>
</feature>
<accession>A0A1I2HE61</accession>
<evidence type="ECO:0000256" key="1">
    <source>
        <dbReference type="SAM" id="MobiDB-lite"/>
    </source>
</evidence>
<dbReference type="AlphaFoldDB" id="A0A1I2HE61"/>
<dbReference type="Proteomes" id="UP000198855">
    <property type="component" value="Unassembled WGS sequence"/>
</dbReference>
<dbReference type="EMBL" id="FOMT01000007">
    <property type="protein sequence ID" value="SFF27838.1"/>
    <property type="molecule type" value="Genomic_DNA"/>
</dbReference>